<dbReference type="SMART" id="SM00256">
    <property type="entry name" value="FBOX"/>
    <property type="match status" value="1"/>
</dbReference>
<keyword evidence="4" id="KW-1185">Reference proteome</keyword>
<evidence type="ECO:0000256" key="1">
    <source>
        <dbReference type="SAM" id="MobiDB-lite"/>
    </source>
</evidence>
<dbReference type="SUPFAM" id="SSF81383">
    <property type="entry name" value="F-box domain"/>
    <property type="match status" value="1"/>
</dbReference>
<proteinExistence type="predicted"/>
<name>A0A2Z6N5H6_TRISU</name>
<dbReference type="NCBIfam" id="TIGR01640">
    <property type="entry name" value="F_box_assoc_1"/>
    <property type="match status" value="1"/>
</dbReference>
<organism evidence="3 4">
    <name type="scientific">Trifolium subterraneum</name>
    <name type="common">Subterranean clover</name>
    <dbReference type="NCBI Taxonomy" id="3900"/>
    <lineage>
        <taxon>Eukaryota</taxon>
        <taxon>Viridiplantae</taxon>
        <taxon>Streptophyta</taxon>
        <taxon>Embryophyta</taxon>
        <taxon>Tracheophyta</taxon>
        <taxon>Spermatophyta</taxon>
        <taxon>Magnoliopsida</taxon>
        <taxon>eudicotyledons</taxon>
        <taxon>Gunneridae</taxon>
        <taxon>Pentapetalae</taxon>
        <taxon>rosids</taxon>
        <taxon>fabids</taxon>
        <taxon>Fabales</taxon>
        <taxon>Fabaceae</taxon>
        <taxon>Papilionoideae</taxon>
        <taxon>50 kb inversion clade</taxon>
        <taxon>NPAAA clade</taxon>
        <taxon>Hologalegina</taxon>
        <taxon>IRL clade</taxon>
        <taxon>Trifolieae</taxon>
        <taxon>Trifolium</taxon>
    </lineage>
</organism>
<reference evidence="4" key="1">
    <citation type="journal article" date="2017" name="Front. Plant Sci.">
        <title>Climate Clever Clovers: New Paradigm to Reduce the Environmental Footprint of Ruminants by Breeding Low Methanogenic Forages Utilizing Haplotype Variation.</title>
        <authorList>
            <person name="Kaur P."/>
            <person name="Appels R."/>
            <person name="Bayer P.E."/>
            <person name="Keeble-Gagnere G."/>
            <person name="Wang J."/>
            <person name="Hirakawa H."/>
            <person name="Shirasawa K."/>
            <person name="Vercoe P."/>
            <person name="Stefanova K."/>
            <person name="Durmic Z."/>
            <person name="Nichols P."/>
            <person name="Revell C."/>
            <person name="Isobe S.N."/>
            <person name="Edwards D."/>
            <person name="Erskine W."/>
        </authorList>
    </citation>
    <scope>NUCLEOTIDE SEQUENCE [LARGE SCALE GENOMIC DNA]</scope>
    <source>
        <strain evidence="4">cv. Daliak</strain>
    </source>
</reference>
<dbReference type="EMBL" id="DF973791">
    <property type="protein sequence ID" value="GAU40144.1"/>
    <property type="molecule type" value="Genomic_DNA"/>
</dbReference>
<sequence>MEILPIKKKGYQSKARLPPVFIPDELISKILSLLSVKTIVRLKCLSKSWNTLISDQTFVQQHFNVSSQNPQLIVTPQTSVYPMSSILSLSVCRLLDNPLITVCHSAMESCQVVGSCKGLLCLLFHDLCSTPKPMHRTYWFCLLNPATRTLSGKLGTFHDYNQSLPDTFMFSFGFDISTGTFKVVAYCAKQDKENRGSWRSHVRIFSLNDNCWRNIESFPLIPIACIRTDRSNAGVYLSGNVNWLALHKYVYHDYFYQYITSVQQFVIVSLDLSTETYTHFLLPPGFDELPRYQPTLHVLMDCLCFSHDFKRTEFVIWQMKEFGVQESWTQLFRIDYFNLQMYDLPGKHDTSAYILGYNLPLLPLYISQNGDTLIFANYEDEQAIVYNHKDKRVERVKISNKMCLFTAMNYVESLVSTPLRSATPTPSTSYVDGIMVGKSVVYDDSQIGKIAGDSSEEDKVEGPLLSEDLDGYED</sequence>
<gene>
    <name evidence="3" type="ORF">TSUD_163140</name>
</gene>
<dbReference type="InterPro" id="IPR006527">
    <property type="entry name" value="F-box-assoc_dom_typ1"/>
</dbReference>
<dbReference type="AlphaFoldDB" id="A0A2Z6N5H6"/>
<dbReference type="OrthoDB" id="591557at2759"/>
<feature type="domain" description="F-box" evidence="2">
    <location>
        <begin position="16"/>
        <end position="62"/>
    </location>
</feature>
<dbReference type="InterPro" id="IPR001810">
    <property type="entry name" value="F-box_dom"/>
</dbReference>
<dbReference type="InterPro" id="IPR017451">
    <property type="entry name" value="F-box-assoc_interact_dom"/>
</dbReference>
<evidence type="ECO:0000313" key="4">
    <source>
        <dbReference type="Proteomes" id="UP000242715"/>
    </source>
</evidence>
<dbReference type="PROSITE" id="PS50181">
    <property type="entry name" value="FBOX"/>
    <property type="match status" value="1"/>
</dbReference>
<dbReference type="Gene3D" id="1.20.1280.50">
    <property type="match status" value="1"/>
</dbReference>
<dbReference type="PANTHER" id="PTHR31672:SF13">
    <property type="entry name" value="F-BOX PROTEIN CPR30-LIKE"/>
    <property type="match status" value="1"/>
</dbReference>
<dbReference type="Pfam" id="PF07734">
    <property type="entry name" value="FBA_1"/>
    <property type="match status" value="1"/>
</dbReference>
<dbReference type="Pfam" id="PF00646">
    <property type="entry name" value="F-box"/>
    <property type="match status" value="1"/>
</dbReference>
<evidence type="ECO:0000313" key="3">
    <source>
        <dbReference type="EMBL" id="GAU40144.1"/>
    </source>
</evidence>
<dbReference type="InterPro" id="IPR050796">
    <property type="entry name" value="SCF_F-box_component"/>
</dbReference>
<dbReference type="InterPro" id="IPR036047">
    <property type="entry name" value="F-box-like_dom_sf"/>
</dbReference>
<evidence type="ECO:0000259" key="2">
    <source>
        <dbReference type="PROSITE" id="PS50181"/>
    </source>
</evidence>
<dbReference type="Proteomes" id="UP000242715">
    <property type="component" value="Unassembled WGS sequence"/>
</dbReference>
<accession>A0A2Z6N5H6</accession>
<protein>
    <recommendedName>
        <fullName evidence="2">F-box domain-containing protein</fullName>
    </recommendedName>
</protein>
<dbReference type="PANTHER" id="PTHR31672">
    <property type="entry name" value="BNACNNG10540D PROTEIN"/>
    <property type="match status" value="1"/>
</dbReference>
<feature type="region of interest" description="Disordered" evidence="1">
    <location>
        <begin position="450"/>
        <end position="474"/>
    </location>
</feature>